<evidence type="ECO:0000256" key="6">
    <source>
        <dbReference type="ARBA" id="ARBA00022989"/>
    </source>
</evidence>
<dbReference type="PANTHER" id="PTHR13505">
    <property type="entry name" value="TRANSMEMBRANE PROTEIN 208"/>
    <property type="match status" value="1"/>
</dbReference>
<dbReference type="GO" id="GO:0005773">
    <property type="term" value="C:vacuole"/>
    <property type="evidence" value="ECO:0007669"/>
    <property type="project" value="GOC"/>
</dbReference>
<keyword evidence="7 8" id="KW-0472">Membrane</keyword>
<dbReference type="EMBL" id="GADI01006220">
    <property type="protein sequence ID" value="JAA67588.1"/>
    <property type="molecule type" value="mRNA"/>
</dbReference>
<reference evidence="9" key="1">
    <citation type="submission" date="2012-12" db="EMBL/GenBank/DDBJ databases">
        <title>Identification and characterization of a phenylalanine ammonia-lyase gene family in Isatis indigotica Fort.</title>
        <authorList>
            <person name="Liu Q."/>
            <person name="Chen J."/>
            <person name="Zhou X."/>
            <person name="Di P."/>
            <person name="Xiao Y."/>
            <person name="Xuan H."/>
            <person name="Zhang L."/>
            <person name="Chen W."/>
        </authorList>
    </citation>
    <scope>NUCLEOTIDE SEQUENCE</scope>
    <source>
        <tissue evidence="9">Salivary gland</tissue>
    </source>
</reference>
<dbReference type="InterPro" id="IPR008506">
    <property type="entry name" value="SND2/TMEM208"/>
</dbReference>
<dbReference type="PANTHER" id="PTHR13505:SF7">
    <property type="entry name" value="TRANSMEMBRANE PROTEIN 208"/>
    <property type="match status" value="1"/>
</dbReference>
<evidence type="ECO:0000256" key="2">
    <source>
        <dbReference type="ARBA" id="ARBA00009950"/>
    </source>
</evidence>
<protein>
    <recommendedName>
        <fullName evidence="3">Transmembrane protein 208</fullName>
    </recommendedName>
</protein>
<evidence type="ECO:0000256" key="7">
    <source>
        <dbReference type="ARBA" id="ARBA00023136"/>
    </source>
</evidence>
<name>A0A0K8R9P2_IXORI</name>
<sequence length="170" mass="19264">MAPQKGKQGTKGQKQIVEENKNTMKFYSIISVAAVGTHVATHLIFWRDLMTLSYLVVLLLTVLIYGGCIQAMRYMARASYTETGQLRDGGIDLNMVAGLAEHLKDLIILTASIQTLSLISNYVWLLWLLAPGRAVYLLWVNILGPWFFQPAAPEVDDKKQKKMERKTRRH</sequence>
<feature type="transmembrane region" description="Helical" evidence="8">
    <location>
        <begin position="26"/>
        <end position="46"/>
    </location>
</feature>
<evidence type="ECO:0000256" key="4">
    <source>
        <dbReference type="ARBA" id="ARBA00022692"/>
    </source>
</evidence>
<keyword evidence="6 8" id="KW-1133">Transmembrane helix</keyword>
<dbReference type="GO" id="GO:0006624">
    <property type="term" value="P:vacuolar protein processing"/>
    <property type="evidence" value="ECO:0007669"/>
    <property type="project" value="TreeGrafter"/>
</dbReference>
<accession>A0A0K8R9P2</accession>
<comment type="subcellular location">
    <subcellularLocation>
        <location evidence="1">Endoplasmic reticulum membrane</location>
        <topology evidence="1">Multi-pass membrane protein</topology>
    </subcellularLocation>
</comment>
<dbReference type="AlphaFoldDB" id="A0A0K8R9P2"/>
<dbReference type="GO" id="GO:0005789">
    <property type="term" value="C:endoplasmic reticulum membrane"/>
    <property type="evidence" value="ECO:0007669"/>
    <property type="project" value="UniProtKB-SubCell"/>
</dbReference>
<evidence type="ECO:0000256" key="3">
    <source>
        <dbReference type="ARBA" id="ARBA00015033"/>
    </source>
</evidence>
<evidence type="ECO:0000256" key="1">
    <source>
        <dbReference type="ARBA" id="ARBA00004477"/>
    </source>
</evidence>
<evidence type="ECO:0000313" key="9">
    <source>
        <dbReference type="EMBL" id="JAA67588.1"/>
    </source>
</evidence>
<proteinExistence type="evidence at transcript level"/>
<evidence type="ECO:0000256" key="8">
    <source>
        <dbReference type="SAM" id="Phobius"/>
    </source>
</evidence>
<organism evidence="9">
    <name type="scientific">Ixodes ricinus</name>
    <name type="common">Common tick</name>
    <name type="synonym">Acarus ricinus</name>
    <dbReference type="NCBI Taxonomy" id="34613"/>
    <lineage>
        <taxon>Eukaryota</taxon>
        <taxon>Metazoa</taxon>
        <taxon>Ecdysozoa</taxon>
        <taxon>Arthropoda</taxon>
        <taxon>Chelicerata</taxon>
        <taxon>Arachnida</taxon>
        <taxon>Acari</taxon>
        <taxon>Parasitiformes</taxon>
        <taxon>Ixodida</taxon>
        <taxon>Ixodoidea</taxon>
        <taxon>Ixodidae</taxon>
        <taxon>Ixodinae</taxon>
        <taxon>Ixodes</taxon>
    </lineage>
</organism>
<evidence type="ECO:0000256" key="5">
    <source>
        <dbReference type="ARBA" id="ARBA00022824"/>
    </source>
</evidence>
<feature type="transmembrane region" description="Helical" evidence="8">
    <location>
        <begin position="52"/>
        <end position="72"/>
    </location>
</feature>
<dbReference type="Pfam" id="PF05620">
    <property type="entry name" value="TMEM208_SND2"/>
    <property type="match status" value="1"/>
</dbReference>
<keyword evidence="5" id="KW-0256">Endoplasmic reticulum</keyword>
<comment type="similarity">
    <text evidence="2">Belongs to the TMEM208 family.</text>
</comment>
<keyword evidence="4 8" id="KW-0812">Transmembrane</keyword>